<evidence type="ECO:0000313" key="2">
    <source>
        <dbReference type="Proteomes" id="UP000176604"/>
    </source>
</evidence>
<dbReference type="Proteomes" id="UP000176604">
    <property type="component" value="Unassembled WGS sequence"/>
</dbReference>
<evidence type="ECO:0000313" key="1">
    <source>
        <dbReference type="EMBL" id="OGL77799.1"/>
    </source>
</evidence>
<dbReference type="EMBL" id="MGEF01000051">
    <property type="protein sequence ID" value="OGL77799.1"/>
    <property type="molecule type" value="Genomic_DNA"/>
</dbReference>
<name>A0A1F7UHP8_9BACT</name>
<protein>
    <submittedName>
        <fullName evidence="1">Uncharacterized protein</fullName>
    </submittedName>
</protein>
<reference evidence="1 2" key="1">
    <citation type="journal article" date="2016" name="Nat. Commun.">
        <title>Thousands of microbial genomes shed light on interconnected biogeochemical processes in an aquifer system.</title>
        <authorList>
            <person name="Anantharaman K."/>
            <person name="Brown C.T."/>
            <person name="Hug L.A."/>
            <person name="Sharon I."/>
            <person name="Castelle C.J."/>
            <person name="Probst A.J."/>
            <person name="Thomas B.C."/>
            <person name="Singh A."/>
            <person name="Wilkins M.J."/>
            <person name="Karaoz U."/>
            <person name="Brodie E.L."/>
            <person name="Williams K.H."/>
            <person name="Hubbard S.S."/>
            <person name="Banfield J.F."/>
        </authorList>
    </citation>
    <scope>NUCLEOTIDE SEQUENCE [LARGE SCALE GENOMIC DNA]</scope>
</reference>
<dbReference type="AlphaFoldDB" id="A0A1F7UHP8"/>
<proteinExistence type="predicted"/>
<organism evidence="1 2">
    <name type="scientific">Candidatus Uhrbacteria bacterium RIFCSPHIGHO2_12_FULL_54_23</name>
    <dbReference type="NCBI Taxonomy" id="1802397"/>
    <lineage>
        <taxon>Bacteria</taxon>
        <taxon>Candidatus Uhriibacteriota</taxon>
    </lineage>
</organism>
<accession>A0A1F7UHP8</accession>
<comment type="caution">
    <text evidence="1">The sequence shown here is derived from an EMBL/GenBank/DDBJ whole genome shotgun (WGS) entry which is preliminary data.</text>
</comment>
<gene>
    <name evidence="1" type="ORF">A3J43_04310</name>
</gene>
<sequence length="163" mass="18672">MVTEEERESLAHTLEEVEQRSGKGNVKWHKSSQSARAAYFAAMLCQPLFRRSLFFETFQDSKKYIELTAFATAKAILRRARGIYEATVYVDGFRKRELEQFTRGLQALRVRKRKVRGVKRDENDACVRLANAVCGLVRDAESGNVTAQDALRMLMQKHIITAL</sequence>